<dbReference type="GO" id="GO:0006798">
    <property type="term" value="P:polyphosphate catabolic process"/>
    <property type="evidence" value="ECO:0007669"/>
    <property type="project" value="TreeGrafter"/>
</dbReference>
<accession>A0A1L9TCB0</accession>
<reference evidence="5" key="1">
    <citation type="journal article" date="2017" name="Genome Biol.">
        <title>Comparative genomics reveals high biological diversity and specific adaptations in the industrially and medically important fungal genus Aspergillus.</title>
        <authorList>
            <person name="de Vries R.P."/>
            <person name="Riley R."/>
            <person name="Wiebenga A."/>
            <person name="Aguilar-Osorio G."/>
            <person name="Amillis S."/>
            <person name="Uchima C.A."/>
            <person name="Anderluh G."/>
            <person name="Asadollahi M."/>
            <person name="Askin M."/>
            <person name="Barry K."/>
            <person name="Battaglia E."/>
            <person name="Bayram O."/>
            <person name="Benocci T."/>
            <person name="Braus-Stromeyer S.A."/>
            <person name="Caldana C."/>
            <person name="Canovas D."/>
            <person name="Cerqueira G.C."/>
            <person name="Chen F."/>
            <person name="Chen W."/>
            <person name="Choi C."/>
            <person name="Clum A."/>
            <person name="Dos Santos R.A."/>
            <person name="Damasio A.R."/>
            <person name="Diallinas G."/>
            <person name="Emri T."/>
            <person name="Fekete E."/>
            <person name="Flipphi M."/>
            <person name="Freyberg S."/>
            <person name="Gallo A."/>
            <person name="Gournas C."/>
            <person name="Habgood R."/>
            <person name="Hainaut M."/>
            <person name="Harispe M.L."/>
            <person name="Henrissat B."/>
            <person name="Hilden K.S."/>
            <person name="Hope R."/>
            <person name="Hossain A."/>
            <person name="Karabika E."/>
            <person name="Karaffa L."/>
            <person name="Karanyi Z."/>
            <person name="Krasevec N."/>
            <person name="Kuo A."/>
            <person name="Kusch H."/>
            <person name="LaButti K."/>
            <person name="Lagendijk E.L."/>
            <person name="Lapidus A."/>
            <person name="Levasseur A."/>
            <person name="Lindquist E."/>
            <person name="Lipzen A."/>
            <person name="Logrieco A.F."/>
            <person name="MacCabe A."/>
            <person name="Maekelae M.R."/>
            <person name="Malavazi I."/>
            <person name="Melin P."/>
            <person name="Meyer V."/>
            <person name="Mielnichuk N."/>
            <person name="Miskei M."/>
            <person name="Molnar A.P."/>
            <person name="Mule G."/>
            <person name="Ngan C.Y."/>
            <person name="Orejas M."/>
            <person name="Orosz E."/>
            <person name="Ouedraogo J.P."/>
            <person name="Overkamp K.M."/>
            <person name="Park H.-S."/>
            <person name="Perrone G."/>
            <person name="Piumi F."/>
            <person name="Punt P.J."/>
            <person name="Ram A.F."/>
            <person name="Ramon A."/>
            <person name="Rauscher S."/>
            <person name="Record E."/>
            <person name="Riano-Pachon D.M."/>
            <person name="Robert V."/>
            <person name="Roehrig J."/>
            <person name="Ruller R."/>
            <person name="Salamov A."/>
            <person name="Salih N.S."/>
            <person name="Samson R.A."/>
            <person name="Sandor E."/>
            <person name="Sanguinetti M."/>
            <person name="Schuetze T."/>
            <person name="Sepcic K."/>
            <person name="Shelest E."/>
            <person name="Sherlock G."/>
            <person name="Sophianopoulou V."/>
            <person name="Squina F.M."/>
            <person name="Sun H."/>
            <person name="Susca A."/>
            <person name="Todd R.B."/>
            <person name="Tsang A."/>
            <person name="Unkles S.E."/>
            <person name="van de Wiele N."/>
            <person name="van Rossen-Uffink D."/>
            <person name="Oliveira J.V."/>
            <person name="Vesth T.C."/>
            <person name="Visser J."/>
            <person name="Yu J.-H."/>
            <person name="Zhou M."/>
            <person name="Andersen M.R."/>
            <person name="Archer D.B."/>
            <person name="Baker S.E."/>
            <person name="Benoit I."/>
            <person name="Brakhage A.A."/>
            <person name="Braus G.H."/>
            <person name="Fischer R."/>
            <person name="Frisvad J.C."/>
            <person name="Goldman G.H."/>
            <person name="Houbraken J."/>
            <person name="Oakley B."/>
            <person name="Pocsi I."/>
            <person name="Scazzocchio C."/>
            <person name="Seiboth B."/>
            <person name="vanKuyk P.A."/>
            <person name="Wortman J."/>
            <person name="Dyer P.S."/>
            <person name="Grigoriev I.V."/>
        </authorList>
    </citation>
    <scope>NUCLEOTIDE SEQUENCE [LARGE SCALE GENOMIC DNA]</scope>
    <source>
        <strain evidence="5">CBS 593.65</strain>
    </source>
</reference>
<evidence type="ECO:0000256" key="2">
    <source>
        <dbReference type="SAM" id="Phobius"/>
    </source>
</evidence>
<evidence type="ECO:0000313" key="5">
    <source>
        <dbReference type="Proteomes" id="UP000184356"/>
    </source>
</evidence>
<dbReference type="InterPro" id="IPR029052">
    <property type="entry name" value="Metallo-depent_PP-like"/>
</dbReference>
<dbReference type="PANTHER" id="PTHR42850">
    <property type="entry name" value="METALLOPHOSPHOESTERASE"/>
    <property type="match status" value="1"/>
</dbReference>
<dbReference type="VEuPathDB" id="FungiDB:ASPSYDRAFT_47360"/>
<feature type="compositionally biased region" description="Low complexity" evidence="1">
    <location>
        <begin position="25"/>
        <end position="35"/>
    </location>
</feature>
<feature type="compositionally biased region" description="Basic and acidic residues" evidence="1">
    <location>
        <begin position="1"/>
        <end position="11"/>
    </location>
</feature>
<sequence>MAESDRGRETFDISDISSDDGLHHSPPSSSPSTFTRFTSPLVNYIRNEWQSGAKYTQLPSAADQSDPPKWVQMILSIVTVPRFRRHAIVYLSLFIFCVLGWQYILSPRLEERSTILTSLDPRQEDIVEGWSGANALPQLEEVVQLRELNQTLLPAALVPEDGMSGGRRLIFIGDVHGCKSELENLLDKVSFNATHDHLVFTGDLIEKGPDSLGVVDLARKYNASCVRGNHEDRVLALRHDMLESNITDDSFDVAHAQNAKSRGLAFQLSADQTEWLDACPVILNVGQITNMGQVVVVHGGLVPGVDLDRQDPYGVMNMRAVDLETHLPSSERDKGVKWTKLFNKHQSLALQSENGIVTVVYGHDAKSGLSLKEYTKGLDSGCVKGGKLTALVVSDGGHQEIVQVKCSKHQKDKKLT</sequence>
<keyword evidence="2" id="KW-1133">Transmembrane helix</keyword>
<proteinExistence type="predicted"/>
<dbReference type="CDD" id="cd00144">
    <property type="entry name" value="MPP_PPP_family"/>
    <property type="match status" value="1"/>
</dbReference>
<dbReference type="SUPFAM" id="SSF56300">
    <property type="entry name" value="Metallo-dependent phosphatases"/>
    <property type="match status" value="1"/>
</dbReference>
<protein>
    <recommendedName>
        <fullName evidence="3">Calcineurin-like phosphoesterase domain-containing protein</fullName>
    </recommendedName>
</protein>
<dbReference type="GeneID" id="63763486"/>
<evidence type="ECO:0000256" key="1">
    <source>
        <dbReference type="SAM" id="MobiDB-lite"/>
    </source>
</evidence>
<dbReference type="GO" id="GO:0016791">
    <property type="term" value="F:phosphatase activity"/>
    <property type="evidence" value="ECO:0007669"/>
    <property type="project" value="TreeGrafter"/>
</dbReference>
<dbReference type="STRING" id="1036612.A0A1L9TCB0"/>
<dbReference type="OrthoDB" id="10267127at2759"/>
<dbReference type="PANTHER" id="PTHR42850:SF4">
    <property type="entry name" value="ZINC-DEPENDENT ENDOPOLYPHOSPHATASE"/>
    <property type="match status" value="1"/>
</dbReference>
<feature type="region of interest" description="Disordered" evidence="1">
    <location>
        <begin position="1"/>
        <end position="35"/>
    </location>
</feature>
<feature type="transmembrane region" description="Helical" evidence="2">
    <location>
        <begin position="87"/>
        <end position="105"/>
    </location>
</feature>
<keyword evidence="2" id="KW-0472">Membrane</keyword>
<evidence type="ECO:0000259" key="3">
    <source>
        <dbReference type="Pfam" id="PF00149"/>
    </source>
</evidence>
<dbReference type="GO" id="GO:0000298">
    <property type="term" value="F:endopolyphosphatase activity"/>
    <property type="evidence" value="ECO:0007669"/>
    <property type="project" value="TreeGrafter"/>
</dbReference>
<dbReference type="GO" id="GO:0005737">
    <property type="term" value="C:cytoplasm"/>
    <property type="evidence" value="ECO:0007669"/>
    <property type="project" value="TreeGrafter"/>
</dbReference>
<name>A0A1L9TCB0_9EURO</name>
<feature type="domain" description="Calcineurin-like phosphoesterase" evidence="3">
    <location>
        <begin position="168"/>
        <end position="365"/>
    </location>
</feature>
<dbReference type="InterPro" id="IPR004843">
    <property type="entry name" value="Calcineurin-like_PHP"/>
</dbReference>
<organism evidence="4 5">
    <name type="scientific">Aspergillus sydowii CBS 593.65</name>
    <dbReference type="NCBI Taxonomy" id="1036612"/>
    <lineage>
        <taxon>Eukaryota</taxon>
        <taxon>Fungi</taxon>
        <taxon>Dikarya</taxon>
        <taxon>Ascomycota</taxon>
        <taxon>Pezizomycotina</taxon>
        <taxon>Eurotiomycetes</taxon>
        <taxon>Eurotiomycetidae</taxon>
        <taxon>Eurotiales</taxon>
        <taxon>Aspergillaceae</taxon>
        <taxon>Aspergillus</taxon>
        <taxon>Aspergillus subgen. Nidulantes</taxon>
    </lineage>
</organism>
<dbReference type="Gene3D" id="3.60.21.10">
    <property type="match status" value="1"/>
</dbReference>
<gene>
    <name evidence="4" type="ORF">ASPSYDRAFT_47360</name>
</gene>
<keyword evidence="2" id="KW-0812">Transmembrane</keyword>
<keyword evidence="5" id="KW-1185">Reference proteome</keyword>
<dbReference type="AlphaFoldDB" id="A0A1L9TCB0"/>
<dbReference type="EMBL" id="KV878589">
    <property type="protein sequence ID" value="OJJ57062.1"/>
    <property type="molecule type" value="Genomic_DNA"/>
</dbReference>
<dbReference type="Pfam" id="PF00149">
    <property type="entry name" value="Metallophos"/>
    <property type="match status" value="1"/>
</dbReference>
<dbReference type="Proteomes" id="UP000184356">
    <property type="component" value="Unassembled WGS sequence"/>
</dbReference>
<dbReference type="InterPro" id="IPR050126">
    <property type="entry name" value="Ap4A_hydrolase"/>
</dbReference>
<evidence type="ECO:0000313" key="4">
    <source>
        <dbReference type="EMBL" id="OJJ57062.1"/>
    </source>
</evidence>
<dbReference type="RefSeq" id="XP_040700868.1">
    <property type="nucleotide sequence ID" value="XM_040847413.1"/>
</dbReference>